<dbReference type="GO" id="GO:0005737">
    <property type="term" value="C:cytoplasm"/>
    <property type="evidence" value="ECO:0007669"/>
    <property type="project" value="TreeGrafter"/>
</dbReference>
<dbReference type="InterPro" id="IPR050729">
    <property type="entry name" value="Rho-GAP"/>
</dbReference>
<dbReference type="EMBL" id="DF836409">
    <property type="protein sequence ID" value="GAN06354.1"/>
    <property type="molecule type" value="Genomic_DNA"/>
</dbReference>
<dbReference type="STRING" id="91626.A0A0C9MGF1"/>
<accession>A0A0C9MGF1</accession>
<feature type="region of interest" description="Disordered" evidence="2">
    <location>
        <begin position="663"/>
        <end position="738"/>
    </location>
</feature>
<dbReference type="PROSITE" id="PS50238">
    <property type="entry name" value="RHOGAP"/>
    <property type="match status" value="1"/>
</dbReference>
<protein>
    <recommendedName>
        <fullName evidence="3">Rho-GAP domain-containing protein</fullName>
    </recommendedName>
</protein>
<dbReference type="OrthoDB" id="79452at2759"/>
<organism evidence="4">
    <name type="scientific">Mucor ambiguus</name>
    <dbReference type="NCBI Taxonomy" id="91626"/>
    <lineage>
        <taxon>Eukaryota</taxon>
        <taxon>Fungi</taxon>
        <taxon>Fungi incertae sedis</taxon>
        <taxon>Mucoromycota</taxon>
        <taxon>Mucoromycotina</taxon>
        <taxon>Mucoromycetes</taxon>
        <taxon>Mucorales</taxon>
        <taxon>Mucorineae</taxon>
        <taxon>Mucoraceae</taxon>
        <taxon>Mucor</taxon>
    </lineage>
</organism>
<dbReference type="PANTHER" id="PTHR23176:SF134">
    <property type="entry name" value="RHO-TYPE GTPASE-ACTIVATING PROTEIN"/>
    <property type="match status" value="1"/>
</dbReference>
<dbReference type="InterPro" id="IPR027267">
    <property type="entry name" value="AH/BAR_dom_sf"/>
</dbReference>
<feature type="compositionally biased region" description="Low complexity" evidence="2">
    <location>
        <begin position="671"/>
        <end position="680"/>
    </location>
</feature>
<name>A0A0C9MGF1_9FUNG</name>
<dbReference type="SUPFAM" id="SSF48350">
    <property type="entry name" value="GTPase activation domain, GAP"/>
    <property type="match status" value="1"/>
</dbReference>
<gene>
    <name evidence="4" type="ORF">MAM1_0120d05836</name>
</gene>
<feature type="compositionally biased region" description="Basic and acidic residues" evidence="2">
    <location>
        <begin position="688"/>
        <end position="701"/>
    </location>
</feature>
<evidence type="ECO:0000259" key="3">
    <source>
        <dbReference type="PROSITE" id="PS50238"/>
    </source>
</evidence>
<evidence type="ECO:0000256" key="2">
    <source>
        <dbReference type="SAM" id="MobiDB-lite"/>
    </source>
</evidence>
<proteinExistence type="predicted"/>
<dbReference type="GO" id="GO:0005096">
    <property type="term" value="F:GTPase activator activity"/>
    <property type="evidence" value="ECO:0007669"/>
    <property type="project" value="UniProtKB-KW"/>
</dbReference>
<dbReference type="CDD" id="cd00159">
    <property type="entry name" value="RhoGAP"/>
    <property type="match status" value="1"/>
</dbReference>
<dbReference type="Pfam" id="PF00620">
    <property type="entry name" value="RhoGAP"/>
    <property type="match status" value="1"/>
</dbReference>
<evidence type="ECO:0000313" key="4">
    <source>
        <dbReference type="EMBL" id="GAN06354.1"/>
    </source>
</evidence>
<evidence type="ECO:0000256" key="1">
    <source>
        <dbReference type="ARBA" id="ARBA00022468"/>
    </source>
</evidence>
<dbReference type="InterPro" id="IPR000198">
    <property type="entry name" value="RhoGAP_dom"/>
</dbReference>
<dbReference type="AlphaFoldDB" id="A0A0C9MGF1"/>
<dbReference type="Gene3D" id="1.10.555.10">
    <property type="entry name" value="Rho GTPase activation protein"/>
    <property type="match status" value="1"/>
</dbReference>
<dbReference type="SUPFAM" id="SSF103657">
    <property type="entry name" value="BAR/IMD domain-like"/>
    <property type="match status" value="1"/>
</dbReference>
<dbReference type="InterPro" id="IPR008936">
    <property type="entry name" value="Rho_GTPase_activation_prot"/>
</dbReference>
<feature type="compositionally biased region" description="Low complexity" evidence="2">
    <location>
        <begin position="716"/>
        <end position="730"/>
    </location>
</feature>
<sequence>MAAIAHKKAHKAKPVTAMPQKEQQIVFTGQDKTIHDLIVAPSKEIDAITSNLVLRDTSYIIEYLKQRINLEQKYLDDLSAMTMNIQKCCVPSENNLIQKNFMNYVGLADQKKPLKEMYIEQLKQQCENLNDQQKSFDKNKAWMNHVNGDYLITRLKKLPTAHEIYIQKWDEIERSAGGTTVASPMLMTPLTPTLSVGSTLTTHHSDDLLDSRAMSMDDDRTRKFADVVNATQSSRIERFMKRHLNKPEDATSKNIKMAKLKVEVSEADTNYRNVVRELSTMAIKVDATNLHILHNVQASLKEKSDKVKVMLQAALKADLHQLEQGQHPVNNLLDNVDKIDNEHEARKFNASSTAVVKKYPRPEPIYYVNHHVGVCKDLIFGTSLTEYAQQRHRSPPLLITKCIDTIERLGGLEKEGIYRVSGKQSNMEKIKHAFELDEEAVIIGQNDVPEDVVSIASVIKIFLRELKSPLFPFKLTDRLVYSQIPDQELRLMNLLTRLLKLPPANYDTLKALIHHLSKLHAHVEKNKMTTNNLTLIFTPAIFQDLNHAQNSPGEWAKDCVLEDLIMNSQDIFANKDLHNNSAITGDIEYGFQQSNDQHHHEPNRYAMTVQSPDSPTGVSHEENESEYSFVIQDEDDDGAEDDFMMKSVITSSNDSSVLLHHYTEPVDALGTPKPTTSSPPLLEEEHQEETPSRTASVERKKYQTHFQGKGLKVNTASSMSSAGSSQSQNNHSDHHIPTIKSATVPSYDWLALDPDNTPPVPKLRRSATTGKKVLSRRKLSSNQLRADAAAAAVPVPDIPHVPSLPYPNGGGNIKITSSTSTIP</sequence>
<dbReference type="GO" id="GO:0007165">
    <property type="term" value="P:signal transduction"/>
    <property type="evidence" value="ECO:0007669"/>
    <property type="project" value="InterPro"/>
</dbReference>
<feature type="region of interest" description="Disordered" evidence="2">
    <location>
        <begin position="754"/>
        <end position="780"/>
    </location>
</feature>
<evidence type="ECO:0000313" key="5">
    <source>
        <dbReference type="Proteomes" id="UP000053815"/>
    </source>
</evidence>
<dbReference type="Gene3D" id="1.20.1270.60">
    <property type="entry name" value="Arfaptin homology (AH) domain/BAR domain"/>
    <property type="match status" value="1"/>
</dbReference>
<dbReference type="PANTHER" id="PTHR23176">
    <property type="entry name" value="RHO/RAC/CDC GTPASE-ACTIVATING PROTEIN"/>
    <property type="match status" value="1"/>
</dbReference>
<feature type="domain" description="Rho-GAP" evidence="3">
    <location>
        <begin position="382"/>
        <end position="572"/>
    </location>
</feature>
<keyword evidence="1" id="KW-0343">GTPase activation</keyword>
<keyword evidence="5" id="KW-1185">Reference proteome</keyword>
<reference evidence="4" key="1">
    <citation type="submission" date="2014-09" db="EMBL/GenBank/DDBJ databases">
        <title>Draft genome sequence of an oleaginous Mucoromycotina fungus Mucor ambiguus NBRC6742.</title>
        <authorList>
            <person name="Takeda I."/>
            <person name="Yamane N."/>
            <person name="Morita T."/>
            <person name="Tamano K."/>
            <person name="Machida M."/>
            <person name="Baker S."/>
            <person name="Koike H."/>
        </authorList>
    </citation>
    <scope>NUCLEOTIDE SEQUENCE</scope>
    <source>
        <strain evidence="4">NBRC 6742</strain>
    </source>
</reference>
<dbReference type="SMART" id="SM00324">
    <property type="entry name" value="RhoGAP"/>
    <property type="match status" value="1"/>
</dbReference>
<dbReference type="Proteomes" id="UP000053815">
    <property type="component" value="Unassembled WGS sequence"/>
</dbReference>